<dbReference type="EMBL" id="DRSQ01000201">
    <property type="protein sequence ID" value="HHE32806.1"/>
    <property type="molecule type" value="Genomic_DNA"/>
</dbReference>
<dbReference type="PROSITE" id="PS50206">
    <property type="entry name" value="RHODANESE_3"/>
    <property type="match status" value="1"/>
</dbReference>
<comment type="caution">
    <text evidence="2">The sequence shown here is derived from an EMBL/GenBank/DDBJ whole genome shotgun (WGS) entry which is preliminary data.</text>
</comment>
<dbReference type="CDD" id="cd00158">
    <property type="entry name" value="RHOD"/>
    <property type="match status" value="1"/>
</dbReference>
<protein>
    <submittedName>
        <fullName evidence="2">Rhodanese-like domain-containing protein</fullName>
    </submittedName>
</protein>
<proteinExistence type="predicted"/>
<dbReference type="SMART" id="SM00450">
    <property type="entry name" value="RHOD"/>
    <property type="match status" value="1"/>
</dbReference>
<evidence type="ECO:0000259" key="1">
    <source>
        <dbReference type="PROSITE" id="PS50206"/>
    </source>
</evidence>
<sequence length="155" mass="17597">MSHLNDLLEKTFAEIREIMPWNLVDRMAENPELIILDVREPKEFETAHIKGSIHVPRGVLESACEWDYDDTVPALVTGRDKEIVVVCRSGRRSAFAAKTMQELGFTNVVSLKTGLRGWNDYEEPLVNSAGETVDEEFADDFFTSKVRLDQLKPKA</sequence>
<dbReference type="InterPro" id="IPR001763">
    <property type="entry name" value="Rhodanese-like_dom"/>
</dbReference>
<feature type="domain" description="Rhodanese" evidence="1">
    <location>
        <begin position="29"/>
        <end position="127"/>
    </location>
</feature>
<dbReference type="PANTHER" id="PTHR44086">
    <property type="entry name" value="THIOSULFATE SULFURTRANSFERASE RDL2, MITOCHONDRIAL-RELATED"/>
    <property type="match status" value="1"/>
</dbReference>
<dbReference type="GO" id="GO:0004792">
    <property type="term" value="F:thiosulfate-cyanide sulfurtransferase activity"/>
    <property type="evidence" value="ECO:0007669"/>
    <property type="project" value="TreeGrafter"/>
</dbReference>
<accession>A0A7C5HSH8</accession>
<dbReference type="Proteomes" id="UP000886058">
    <property type="component" value="Unassembled WGS sequence"/>
</dbReference>
<dbReference type="SUPFAM" id="SSF52821">
    <property type="entry name" value="Rhodanese/Cell cycle control phosphatase"/>
    <property type="match status" value="1"/>
</dbReference>
<dbReference type="Pfam" id="PF00581">
    <property type="entry name" value="Rhodanese"/>
    <property type="match status" value="1"/>
</dbReference>
<dbReference type="InterPro" id="IPR036873">
    <property type="entry name" value="Rhodanese-like_dom_sf"/>
</dbReference>
<evidence type="ECO:0000313" key="2">
    <source>
        <dbReference type="EMBL" id="HHE32806.1"/>
    </source>
</evidence>
<gene>
    <name evidence="2" type="ORF">ENL07_09355</name>
</gene>
<dbReference type="PANTHER" id="PTHR44086:SF10">
    <property type="entry name" value="THIOSULFATE SULFURTRANSFERASE_RHODANESE-LIKE DOMAIN-CONTAINING PROTEIN 3"/>
    <property type="match status" value="1"/>
</dbReference>
<reference evidence="2" key="1">
    <citation type="journal article" date="2020" name="mSystems">
        <title>Genome- and Community-Level Interaction Insights into Carbon Utilization and Element Cycling Functions of Hydrothermarchaeota in Hydrothermal Sediment.</title>
        <authorList>
            <person name="Zhou Z."/>
            <person name="Liu Y."/>
            <person name="Xu W."/>
            <person name="Pan J."/>
            <person name="Luo Z.H."/>
            <person name="Li M."/>
        </authorList>
    </citation>
    <scope>NUCLEOTIDE SEQUENCE [LARGE SCALE GENOMIC DNA]</scope>
    <source>
        <strain evidence="2">HyVt-633</strain>
    </source>
</reference>
<organism evidence="2">
    <name type="scientific">Chlorobaculum parvum</name>
    <dbReference type="NCBI Taxonomy" id="274539"/>
    <lineage>
        <taxon>Bacteria</taxon>
        <taxon>Pseudomonadati</taxon>
        <taxon>Chlorobiota</taxon>
        <taxon>Chlorobiia</taxon>
        <taxon>Chlorobiales</taxon>
        <taxon>Chlorobiaceae</taxon>
        <taxon>Chlorobaculum</taxon>
    </lineage>
</organism>
<dbReference type="AlphaFoldDB" id="A0A7C5HSH8"/>
<name>A0A7C5HSH8_9CHLB</name>
<dbReference type="Gene3D" id="3.40.250.10">
    <property type="entry name" value="Rhodanese-like domain"/>
    <property type="match status" value="1"/>
</dbReference>